<dbReference type="Proteomes" id="UP000321058">
    <property type="component" value="Unassembled WGS sequence"/>
</dbReference>
<reference evidence="1 2" key="1">
    <citation type="submission" date="2019-07" db="EMBL/GenBank/DDBJ databases">
        <title>Whole genome shotgun sequence of Reyranella soli NBRC 108950.</title>
        <authorList>
            <person name="Hosoyama A."/>
            <person name="Uohara A."/>
            <person name="Ohji S."/>
            <person name="Ichikawa N."/>
        </authorList>
    </citation>
    <scope>NUCLEOTIDE SEQUENCE [LARGE SCALE GENOMIC DNA]</scope>
    <source>
        <strain evidence="1 2">NBRC 108950</strain>
    </source>
</reference>
<comment type="caution">
    <text evidence="1">The sequence shown here is derived from an EMBL/GenBank/DDBJ whole genome shotgun (WGS) entry which is preliminary data.</text>
</comment>
<organism evidence="1 2">
    <name type="scientific">Reyranella soli</name>
    <dbReference type="NCBI Taxonomy" id="1230389"/>
    <lineage>
        <taxon>Bacteria</taxon>
        <taxon>Pseudomonadati</taxon>
        <taxon>Pseudomonadota</taxon>
        <taxon>Alphaproteobacteria</taxon>
        <taxon>Hyphomicrobiales</taxon>
        <taxon>Reyranellaceae</taxon>
        <taxon>Reyranella</taxon>
    </lineage>
</organism>
<evidence type="ECO:0000313" key="2">
    <source>
        <dbReference type="Proteomes" id="UP000321058"/>
    </source>
</evidence>
<dbReference type="EMBL" id="BKAJ01000250">
    <property type="protein sequence ID" value="GEP61731.1"/>
    <property type="molecule type" value="Genomic_DNA"/>
</dbReference>
<protein>
    <submittedName>
        <fullName evidence="1">Uncharacterized protein</fullName>
    </submittedName>
</protein>
<dbReference type="AlphaFoldDB" id="A0A512NS02"/>
<name>A0A512NS02_9HYPH</name>
<accession>A0A512NS02</accession>
<keyword evidence="2" id="KW-1185">Reference proteome</keyword>
<gene>
    <name evidence="1" type="ORF">RSO01_88970</name>
</gene>
<sequence>MLRDAGNGHRVACHFHETIPAPVIAAADGPAAAKFTERLAAFEAAKQARATPSS</sequence>
<evidence type="ECO:0000313" key="1">
    <source>
        <dbReference type="EMBL" id="GEP61731.1"/>
    </source>
</evidence>
<proteinExistence type="predicted"/>